<keyword evidence="3" id="KW-0433">Leucine-rich repeat</keyword>
<evidence type="ECO:0000256" key="10">
    <source>
        <dbReference type="ARBA" id="ARBA00023180"/>
    </source>
</evidence>
<comment type="subcellular location">
    <subcellularLocation>
        <location evidence="1">Membrane</location>
        <topology evidence="1">Single-pass type I membrane protein</topology>
    </subcellularLocation>
</comment>
<dbReference type="InterPro" id="IPR026906">
    <property type="entry name" value="LRR_5"/>
</dbReference>
<dbReference type="PANTHER" id="PTHR24365">
    <property type="entry name" value="TOLL-LIKE RECEPTOR"/>
    <property type="match status" value="1"/>
</dbReference>
<keyword evidence="8" id="KW-0472">Membrane</keyword>
<sequence>MLCRVIWLVLSVSNLANSLADSCSNNRKGTTNKCHVTYKHGPTQGTPLFKVGEKTFVDTRIFFLVVSSENPREECSLNLNVGDILKRSVQKSEQSSVAVHQIGCVCQSPARVSFCRAENFTANDVILYLTIFRHCRVTGADLAVWGRAADLRVLYLMDDVILQDNGETEADLQGLFNIGTLTLHNLKNKTIPRMFLSYNWEKMAEIQLSKMRLGSTVNILKTTMPYLQSLELSGNDLRALPDFPWCNRSLKLPRNLSRTFIMNAHYSEGATINPRIYRRFYVVHFNPGIDDFKIPSGSLDKISIRGDNLKSIESTMFHGITGLKVIDLSLNKLSHIPERIFEKTPDIVSVNFANNNLTWLDGKTFENLTNLRKLDAGHNYIHTIQNGFLSDKLVNLEAIDFENNLLRVIEARAFPRSVFNALKKINFRKNKFREVPQFGFYVRNLETYDISENGIDFAGFVKTVDAVFMPDFLYVHTDSESSIDTRSPYESSINFRNKKILNLERNAIERFDLTEFNKTRLITLEFILKVFTISLTGNPLHCDCKTRELQIKLLNWTKGNTEITEKDFESWVCHTPPELRGMKILNVPSKDLRCERRCGKCPKRCTCYRSDSDSVTLVDCRRRNLTMLPSILPNGMVELRLEYNQIENLTFSKNTENVTSLYASHNKLQRVSLTLKHFPSKLNEIYLDSNKLTTLPNGFRNFTLSRINLQNNFFTCGCENRWMKSWLKQQSKAFVGGAESVACSSGGMNQAKPLVSVKDTDFVCTETVKPNGYNVNEIKAISAYVLAGFLFTLLVMVALIYRFRKELKLVLYTRFDWHPFDRVDDSDPSKVYDAFVSFNMRDKQWVMDTLQNKLENHHPSYKLCIHYRDFIPGAPIAETILESVKKSRRMIMVLSRNFIQSEWCMLEFRAAHRRVLKGRTNYLIIVLFDDVNVDSLDDELKLYLKTNTYLSVQSKWFWQQLKYALPQKKQETSDGFLGNQALDSDEKYIQA</sequence>
<proteinExistence type="inferred from homology"/>
<evidence type="ECO:0000313" key="11">
    <source>
        <dbReference type="EMBL" id="CAB4004819.1"/>
    </source>
</evidence>
<dbReference type="Pfam" id="PF01582">
    <property type="entry name" value="TIR"/>
    <property type="match status" value="1"/>
</dbReference>
<keyword evidence="10" id="KW-0325">Glycoprotein</keyword>
<evidence type="ECO:0000256" key="5">
    <source>
        <dbReference type="ARBA" id="ARBA00022729"/>
    </source>
</evidence>
<dbReference type="SMART" id="SM00255">
    <property type="entry name" value="TIR"/>
    <property type="match status" value="1"/>
</dbReference>
<evidence type="ECO:0000256" key="1">
    <source>
        <dbReference type="ARBA" id="ARBA00004479"/>
    </source>
</evidence>
<dbReference type="InterPro" id="IPR035897">
    <property type="entry name" value="Toll_tir_struct_dom_sf"/>
</dbReference>
<evidence type="ECO:0000256" key="9">
    <source>
        <dbReference type="ARBA" id="ARBA00023170"/>
    </source>
</evidence>
<dbReference type="EMBL" id="CACRXK020005010">
    <property type="protein sequence ID" value="CAB4004819.1"/>
    <property type="molecule type" value="Genomic_DNA"/>
</dbReference>
<dbReference type="InterPro" id="IPR000372">
    <property type="entry name" value="LRRNT"/>
</dbReference>
<dbReference type="AlphaFoldDB" id="A0A6S7HKD8"/>
<dbReference type="GO" id="GO:0038023">
    <property type="term" value="F:signaling receptor activity"/>
    <property type="evidence" value="ECO:0007669"/>
    <property type="project" value="TreeGrafter"/>
</dbReference>
<keyword evidence="6" id="KW-0677">Repeat</keyword>
<dbReference type="Proteomes" id="UP001152795">
    <property type="component" value="Unassembled WGS sequence"/>
</dbReference>
<dbReference type="PROSITE" id="PS51450">
    <property type="entry name" value="LRR"/>
    <property type="match status" value="1"/>
</dbReference>
<gene>
    <name evidence="11" type="ORF">PACLA_8A058163</name>
</gene>
<accession>A0A6S7HKD8</accession>
<dbReference type="InterPro" id="IPR000483">
    <property type="entry name" value="Cys-rich_flank_reg_C"/>
</dbReference>
<dbReference type="SMART" id="SM00082">
    <property type="entry name" value="LRRCT"/>
    <property type="match status" value="2"/>
</dbReference>
<dbReference type="GO" id="GO:0007165">
    <property type="term" value="P:signal transduction"/>
    <property type="evidence" value="ECO:0007669"/>
    <property type="project" value="InterPro"/>
</dbReference>
<dbReference type="GO" id="GO:0005886">
    <property type="term" value="C:plasma membrane"/>
    <property type="evidence" value="ECO:0007669"/>
    <property type="project" value="TreeGrafter"/>
</dbReference>
<evidence type="ECO:0000256" key="8">
    <source>
        <dbReference type="ARBA" id="ARBA00023136"/>
    </source>
</evidence>
<dbReference type="InterPro" id="IPR001611">
    <property type="entry name" value="Leu-rich_rpt"/>
</dbReference>
<evidence type="ECO:0000256" key="7">
    <source>
        <dbReference type="ARBA" id="ARBA00022989"/>
    </source>
</evidence>
<keyword evidence="5" id="KW-0732">Signal</keyword>
<name>A0A6S7HKD8_PARCT</name>
<comment type="caution">
    <text evidence="11">The sequence shown here is derived from an EMBL/GenBank/DDBJ whole genome shotgun (WGS) entry which is preliminary data.</text>
</comment>
<evidence type="ECO:0000256" key="2">
    <source>
        <dbReference type="ARBA" id="ARBA00009634"/>
    </source>
</evidence>
<keyword evidence="12" id="KW-1185">Reference proteome</keyword>
<keyword evidence="9" id="KW-0675">Receptor</keyword>
<dbReference type="PRINTS" id="PR01537">
    <property type="entry name" value="INTRLKN1R1F"/>
</dbReference>
<evidence type="ECO:0000256" key="4">
    <source>
        <dbReference type="ARBA" id="ARBA00022692"/>
    </source>
</evidence>
<dbReference type="FunFam" id="3.40.50.10140:FF:000026">
    <property type="entry name" value="Toll-like receptor 2"/>
    <property type="match status" value="1"/>
</dbReference>
<evidence type="ECO:0000256" key="6">
    <source>
        <dbReference type="ARBA" id="ARBA00022737"/>
    </source>
</evidence>
<dbReference type="InterPro" id="IPR000157">
    <property type="entry name" value="TIR_dom"/>
</dbReference>
<dbReference type="Gene3D" id="3.40.50.10140">
    <property type="entry name" value="Toll/interleukin-1 receptor homology (TIR) domain"/>
    <property type="match status" value="1"/>
</dbReference>
<keyword evidence="4" id="KW-0812">Transmembrane</keyword>
<dbReference type="PANTHER" id="PTHR24365:SF541">
    <property type="entry name" value="PROTEIN TOLL-RELATED"/>
    <property type="match status" value="1"/>
</dbReference>
<evidence type="ECO:0000313" key="12">
    <source>
        <dbReference type="Proteomes" id="UP001152795"/>
    </source>
</evidence>
<organism evidence="11 12">
    <name type="scientific">Paramuricea clavata</name>
    <name type="common">Red gorgonian</name>
    <name type="synonym">Violescent sea-whip</name>
    <dbReference type="NCBI Taxonomy" id="317549"/>
    <lineage>
        <taxon>Eukaryota</taxon>
        <taxon>Metazoa</taxon>
        <taxon>Cnidaria</taxon>
        <taxon>Anthozoa</taxon>
        <taxon>Octocorallia</taxon>
        <taxon>Malacalcyonacea</taxon>
        <taxon>Plexauridae</taxon>
        <taxon>Paramuricea</taxon>
    </lineage>
</organism>
<dbReference type="Pfam" id="PF13306">
    <property type="entry name" value="LRR_5"/>
    <property type="match status" value="1"/>
</dbReference>
<reference evidence="11" key="1">
    <citation type="submission" date="2020-04" db="EMBL/GenBank/DDBJ databases">
        <authorList>
            <person name="Alioto T."/>
            <person name="Alioto T."/>
            <person name="Gomez Garrido J."/>
        </authorList>
    </citation>
    <scope>NUCLEOTIDE SEQUENCE</scope>
    <source>
        <strain evidence="11">A484AB</strain>
    </source>
</reference>
<evidence type="ECO:0000256" key="3">
    <source>
        <dbReference type="ARBA" id="ARBA00022614"/>
    </source>
</evidence>
<dbReference type="OrthoDB" id="5983987at2759"/>
<dbReference type="InterPro" id="IPR003591">
    <property type="entry name" value="Leu-rich_rpt_typical-subtyp"/>
</dbReference>
<dbReference type="SMART" id="SM00013">
    <property type="entry name" value="LRRNT"/>
    <property type="match status" value="1"/>
</dbReference>
<dbReference type="SUPFAM" id="SSF52058">
    <property type="entry name" value="L domain-like"/>
    <property type="match status" value="2"/>
</dbReference>
<keyword evidence="7" id="KW-1133">Transmembrane helix</keyword>
<dbReference type="SUPFAM" id="SSF52200">
    <property type="entry name" value="Toll/Interleukin receptor TIR domain"/>
    <property type="match status" value="1"/>
</dbReference>
<dbReference type="InterPro" id="IPR032675">
    <property type="entry name" value="LRR_dom_sf"/>
</dbReference>
<protein>
    <submittedName>
        <fullName evidence="11">Toll-like</fullName>
    </submittedName>
</protein>
<comment type="similarity">
    <text evidence="2">Belongs to the Toll-like receptor family.</text>
</comment>
<dbReference type="Gene3D" id="3.80.10.10">
    <property type="entry name" value="Ribonuclease Inhibitor"/>
    <property type="match status" value="4"/>
</dbReference>
<dbReference type="PROSITE" id="PS50104">
    <property type="entry name" value="TIR"/>
    <property type="match status" value="1"/>
</dbReference>
<dbReference type="SMART" id="SM00369">
    <property type="entry name" value="LRR_TYP"/>
    <property type="match status" value="5"/>
</dbReference>